<dbReference type="AlphaFoldDB" id="A0A6J6KFT4"/>
<evidence type="ECO:0000256" key="1">
    <source>
        <dbReference type="SAM" id="Phobius"/>
    </source>
</evidence>
<sequence length="168" mass="18119">MRKPRLRTPLARAVVPVLAGIAFFCVFFAGLWVAASVINSRATPSSTVANKVFEVGKVESMAKAVAEDGPLLFPDLKSPDGIRSIVLDHTGADPAKGWRVYYGYPSDLGPTCLVTHTKGARTFTDCNQRTVTVDQLEKPTNVRPIVENKKTLYIDLRDASASATTAAP</sequence>
<keyword evidence="1" id="KW-0472">Membrane</keyword>
<feature type="transmembrane region" description="Helical" evidence="1">
    <location>
        <begin position="12"/>
        <end position="35"/>
    </location>
</feature>
<name>A0A6J6KFT4_9ZZZZ</name>
<gene>
    <name evidence="2" type="ORF">UFOPK2214_00293</name>
</gene>
<reference evidence="2" key="1">
    <citation type="submission" date="2020-05" db="EMBL/GenBank/DDBJ databases">
        <authorList>
            <person name="Chiriac C."/>
            <person name="Salcher M."/>
            <person name="Ghai R."/>
            <person name="Kavagutti S V."/>
        </authorList>
    </citation>
    <scope>NUCLEOTIDE SEQUENCE</scope>
</reference>
<evidence type="ECO:0000313" key="2">
    <source>
        <dbReference type="EMBL" id="CAB4646709.1"/>
    </source>
</evidence>
<dbReference type="EMBL" id="CAEZWJ010000006">
    <property type="protein sequence ID" value="CAB4646709.1"/>
    <property type="molecule type" value="Genomic_DNA"/>
</dbReference>
<keyword evidence="1" id="KW-1133">Transmembrane helix</keyword>
<organism evidence="2">
    <name type="scientific">freshwater metagenome</name>
    <dbReference type="NCBI Taxonomy" id="449393"/>
    <lineage>
        <taxon>unclassified sequences</taxon>
        <taxon>metagenomes</taxon>
        <taxon>ecological metagenomes</taxon>
    </lineage>
</organism>
<accession>A0A6J6KFT4</accession>
<proteinExistence type="predicted"/>
<keyword evidence="1" id="KW-0812">Transmembrane</keyword>
<protein>
    <submittedName>
        <fullName evidence="2">Unannotated protein</fullName>
    </submittedName>
</protein>